<dbReference type="RefSeq" id="WP_149749219.1">
    <property type="nucleotide sequence ID" value="NZ_VUJW01000002.1"/>
</dbReference>
<feature type="chain" id="PRO_5022936778" evidence="2">
    <location>
        <begin position="23"/>
        <end position="349"/>
    </location>
</feature>
<dbReference type="GO" id="GO:0030288">
    <property type="term" value="C:outer membrane-bounded periplasmic space"/>
    <property type="evidence" value="ECO:0007669"/>
    <property type="project" value="TreeGrafter"/>
</dbReference>
<sequence>MRIRPAIALSAVALVSAGCSLATENDDDSAAAPGECGEVVLVTHDSFNLPKKVVTAFEKDSGCTVQHSPAGDGGELTSKLTVTKGDPIGDVAFGVDNTFAGAALEEDVFAPYDADLPAGADQYLLPGDDDRMLTPIDNASVCVNIDRTWFADNGIEPPTGLDDLTDPTYRDLFVTPAATTSTPGLAFLLATIGAYGDDWTSYWEDLVANGAKVVKGWEDAYYVDFTFSGGDRPIVLSYDTSPAYTVAGGKSSTAALLDTCFRQVEYAGVLEGAANPEGAERVVDFLLSPEVQAALPSSMYVFPVDADVELPPEWAEFAQQPAEPIEVAPEDIADHRRDWLTEWTDITSG</sequence>
<evidence type="ECO:0000313" key="3">
    <source>
        <dbReference type="EMBL" id="KAA1428281.1"/>
    </source>
</evidence>
<dbReference type="InterPro" id="IPR005948">
    <property type="entry name" value="ThiB-like"/>
</dbReference>
<dbReference type="PANTHER" id="PTHR30006">
    <property type="entry name" value="THIAMINE-BINDING PERIPLASMIC PROTEIN-RELATED"/>
    <property type="match status" value="1"/>
</dbReference>
<comment type="caution">
    <text evidence="3">The sequence shown here is derived from an EMBL/GenBank/DDBJ whole genome shotgun (WGS) entry which is preliminary data.</text>
</comment>
<dbReference type="PANTHER" id="PTHR30006:SF2">
    <property type="entry name" value="ABC TRANSPORTER SUBSTRATE-BINDING PROTEIN"/>
    <property type="match status" value="1"/>
</dbReference>
<keyword evidence="4" id="KW-1185">Reference proteome</keyword>
<feature type="signal peptide" evidence="2">
    <location>
        <begin position="1"/>
        <end position="22"/>
    </location>
</feature>
<dbReference type="GO" id="GO:0030975">
    <property type="term" value="F:thiamine binding"/>
    <property type="evidence" value="ECO:0007669"/>
    <property type="project" value="InterPro"/>
</dbReference>
<name>A0A5B1M658_9ACTN</name>
<dbReference type="SUPFAM" id="SSF53850">
    <property type="entry name" value="Periplasmic binding protein-like II"/>
    <property type="match status" value="1"/>
</dbReference>
<keyword evidence="1 2" id="KW-0732">Signal</keyword>
<dbReference type="GO" id="GO:0030976">
    <property type="term" value="F:thiamine pyrophosphate binding"/>
    <property type="evidence" value="ECO:0007669"/>
    <property type="project" value="TreeGrafter"/>
</dbReference>
<dbReference type="GO" id="GO:0015888">
    <property type="term" value="P:thiamine transport"/>
    <property type="evidence" value="ECO:0007669"/>
    <property type="project" value="InterPro"/>
</dbReference>
<dbReference type="EMBL" id="VUJW01000002">
    <property type="protein sequence ID" value="KAA1428281.1"/>
    <property type="molecule type" value="Genomic_DNA"/>
</dbReference>
<dbReference type="Proteomes" id="UP000324351">
    <property type="component" value="Unassembled WGS sequence"/>
</dbReference>
<dbReference type="AlphaFoldDB" id="A0A5B1M658"/>
<accession>A0A5B1M658</accession>
<proteinExistence type="predicted"/>
<evidence type="ECO:0000256" key="1">
    <source>
        <dbReference type="ARBA" id="ARBA00022729"/>
    </source>
</evidence>
<dbReference type="PROSITE" id="PS51257">
    <property type="entry name" value="PROKAR_LIPOPROTEIN"/>
    <property type="match status" value="1"/>
</dbReference>
<reference evidence="3 4" key="1">
    <citation type="submission" date="2019-09" db="EMBL/GenBank/DDBJ databases">
        <title>Nocardioides panacisoli sp. nov., isolated from the soil of a ginseng field.</title>
        <authorList>
            <person name="Cho C."/>
        </authorList>
    </citation>
    <scope>NUCLEOTIDE SEQUENCE [LARGE SCALE GENOMIC DNA]</scope>
    <source>
        <strain evidence="3 4">BN140041</strain>
    </source>
</reference>
<dbReference type="NCBIfam" id="TIGR01254">
    <property type="entry name" value="sfuA"/>
    <property type="match status" value="1"/>
</dbReference>
<gene>
    <name evidence="3" type="ORF">F0U47_04900</name>
</gene>
<organism evidence="3 4">
    <name type="scientific">Nocardioides antri</name>
    <dbReference type="NCBI Taxonomy" id="2607659"/>
    <lineage>
        <taxon>Bacteria</taxon>
        <taxon>Bacillati</taxon>
        <taxon>Actinomycetota</taxon>
        <taxon>Actinomycetes</taxon>
        <taxon>Propionibacteriales</taxon>
        <taxon>Nocardioidaceae</taxon>
        <taxon>Nocardioides</taxon>
    </lineage>
</organism>
<evidence type="ECO:0000313" key="4">
    <source>
        <dbReference type="Proteomes" id="UP000324351"/>
    </source>
</evidence>
<evidence type="ECO:0000256" key="2">
    <source>
        <dbReference type="SAM" id="SignalP"/>
    </source>
</evidence>
<reference evidence="3 4" key="2">
    <citation type="submission" date="2019-09" db="EMBL/GenBank/DDBJ databases">
        <authorList>
            <person name="Jin C."/>
        </authorList>
    </citation>
    <scope>NUCLEOTIDE SEQUENCE [LARGE SCALE GENOMIC DNA]</scope>
    <source>
        <strain evidence="3 4">BN140041</strain>
    </source>
</reference>
<dbReference type="Gene3D" id="3.40.190.10">
    <property type="entry name" value="Periplasmic binding protein-like II"/>
    <property type="match status" value="2"/>
</dbReference>
<dbReference type="Pfam" id="PF13343">
    <property type="entry name" value="SBP_bac_6"/>
    <property type="match status" value="1"/>
</dbReference>
<protein>
    <submittedName>
        <fullName evidence="3">Thiamine ABC transporter substrate-binding protein</fullName>
    </submittedName>
</protein>